<protein>
    <recommendedName>
        <fullName evidence="6">Cyclic di-GMP-binding protein</fullName>
    </recommendedName>
    <alternativeName>
        <fullName evidence="6">Cellulose synthase regulatory subunit</fullName>
    </alternativeName>
</protein>
<dbReference type="AlphaFoldDB" id="A0A844W0S2"/>
<comment type="function">
    <text evidence="6">Binds the cellulose synthase activator, bis-(3'-5') cyclic diguanylic acid (c-di-GMP).</text>
</comment>
<dbReference type="PANTHER" id="PTHR39083:SF1">
    <property type="entry name" value="CYCLIC DI-GMP-BINDING PROTEIN"/>
    <property type="match status" value="1"/>
</dbReference>
<evidence type="ECO:0000256" key="6">
    <source>
        <dbReference type="RuleBase" id="RU365021"/>
    </source>
</evidence>
<sequence length="835" mass="89117">MNPFRTSGAALRLSSLALAAALATQAGAQSITLQPAPQQQSTDRVASAAVPMADRGTGLTAAPSNEAPQATPDRPGAADNVPIIRLPAMPGMSGTPETTGSTGGGTVMLDALPVADRASIGMRAANHTQPAPAEIPRKAEWVMPLMPADGIPPRQVSTGASMPQPGIIRLTGEIAEAHFLLDMPATEENPAELVLNLRSSVNVLPDASSITVRVNDQPPVTLPLDKLGPFEPLRLRNPGLQTGRNDIRIEVTQAHRIYCGPDASFDTWTEIDLGSSGVSVPADSLPLNGDGFLAAVRAQTALTRSIEVLGDDEENLAAIEEISRYLGASAGWAPRIKFGSFYDVGNGSPERARIAIIKSDRDAVTFRRGAQGAIVMLVEHTDGAAPDFSGILPAPPAPAVVNAAQVGRATTFAELDVPLVIGNNHYFRKDVPFVLPDDWLLMASQKARIDLYYGYSNTLAEGSMLLVKVNGETVQMLPLDVDGGDIKPRLEIPFPANILNAGINRISFEMIVPGDPADLQCVPRATDMLVILGDSSITIPGSPSMTRNDMRTALDRMSGENVIIPTPARSDPDRDAALLMPFAMRFQPLTREGSASVLNVITPQFVDAVPTGDTGLKRRVLQQVLTGVQVNFESPALQPIVVPQKNAAPAPSFRLSMTNDTVDTAAGADEDAAEPMLAGLFDLPNMWATGVAQFERLRDFASADDPDLTTWLARRTGEAVLMQLDPEDPNNLWLVVRPTADMNEIAERIDEFRLDGHVKGNLAVLSSDGTWETWNAGWHPRLAEPLEAGNIRTVLGNYASWSPITFTALTLLLALVSAVPALIYVVSTRRKGSRT</sequence>
<evidence type="ECO:0000256" key="5">
    <source>
        <dbReference type="ARBA" id="ARBA00023136"/>
    </source>
</evidence>
<comment type="subunit">
    <text evidence="6">Tightly associated with the cellulose synthase catalytic subunit.</text>
</comment>
<comment type="caution">
    <text evidence="9">The sequence shown here is derived from an EMBL/GenBank/DDBJ whole genome shotgun (WGS) entry which is preliminary data.</text>
</comment>
<feature type="chain" id="PRO_5033092560" description="Cyclic di-GMP-binding protein" evidence="6">
    <location>
        <begin position="29"/>
        <end position="835"/>
    </location>
</feature>
<feature type="signal peptide" evidence="6">
    <location>
        <begin position="1"/>
        <end position="28"/>
    </location>
</feature>
<dbReference type="UniPathway" id="UPA00694"/>
<evidence type="ECO:0000259" key="8">
    <source>
        <dbReference type="Pfam" id="PF20916"/>
    </source>
</evidence>
<dbReference type="Pfam" id="PF03170">
    <property type="entry name" value="BcsB"/>
    <property type="match status" value="2"/>
</dbReference>
<feature type="region of interest" description="Disordered" evidence="7">
    <location>
        <begin position="55"/>
        <end position="81"/>
    </location>
</feature>
<evidence type="ECO:0000313" key="10">
    <source>
        <dbReference type="Proteomes" id="UP000443843"/>
    </source>
</evidence>
<evidence type="ECO:0000256" key="4">
    <source>
        <dbReference type="ARBA" id="ARBA00022989"/>
    </source>
</evidence>
<dbReference type="GO" id="GO:0030244">
    <property type="term" value="P:cellulose biosynthetic process"/>
    <property type="evidence" value="ECO:0007669"/>
    <property type="project" value="UniProtKB-KW"/>
</dbReference>
<dbReference type="GO" id="GO:0006011">
    <property type="term" value="P:UDP-alpha-D-glucose metabolic process"/>
    <property type="evidence" value="ECO:0007669"/>
    <property type="project" value="InterPro"/>
</dbReference>
<reference evidence="9 10" key="1">
    <citation type="submission" date="2019-11" db="EMBL/GenBank/DDBJ databases">
        <title>Pseudooceanicola pacifica sp. nov., isolated from deep-sea sediment of the Pacific Ocean.</title>
        <authorList>
            <person name="Lyu L."/>
        </authorList>
    </citation>
    <scope>NUCLEOTIDE SEQUENCE [LARGE SCALE GENOMIC DNA]</scope>
    <source>
        <strain evidence="9 10">216_PA32_1</strain>
    </source>
</reference>
<gene>
    <name evidence="9" type="ORF">GLS40_00130</name>
</gene>
<keyword evidence="6" id="KW-0732">Signal</keyword>
<dbReference type="RefSeq" id="WP_160380578.1">
    <property type="nucleotide sequence ID" value="NZ_WNXQ01000001.1"/>
</dbReference>
<feature type="domain" description="Cellulose synthase subunit B-like C-terminal" evidence="8">
    <location>
        <begin position="704"/>
        <end position="829"/>
    </location>
</feature>
<evidence type="ECO:0000256" key="7">
    <source>
        <dbReference type="SAM" id="MobiDB-lite"/>
    </source>
</evidence>
<keyword evidence="6" id="KW-0973">c-di-GMP</keyword>
<dbReference type="Gene3D" id="2.60.120.260">
    <property type="entry name" value="Galactose-binding domain-like"/>
    <property type="match status" value="2"/>
</dbReference>
<accession>A0A844W0S2</accession>
<name>A0A844W0S2_9RHOB</name>
<keyword evidence="4 6" id="KW-1133">Transmembrane helix</keyword>
<dbReference type="InterPro" id="IPR018513">
    <property type="entry name" value="Cell_synthase_bac"/>
</dbReference>
<keyword evidence="2 6" id="KW-1003">Cell membrane</keyword>
<evidence type="ECO:0000256" key="1">
    <source>
        <dbReference type="ARBA" id="ARBA00004162"/>
    </source>
</evidence>
<keyword evidence="3 6" id="KW-0812">Transmembrane</keyword>
<keyword evidence="6" id="KW-0997">Cell inner membrane</keyword>
<keyword evidence="6" id="KW-0135">Cellulose biosynthesis</keyword>
<dbReference type="InterPro" id="IPR048861">
    <property type="entry name" value="BscB-like_C"/>
</dbReference>
<dbReference type="Proteomes" id="UP000443843">
    <property type="component" value="Unassembled WGS sequence"/>
</dbReference>
<feature type="transmembrane region" description="Helical" evidence="6">
    <location>
        <begin position="801"/>
        <end position="826"/>
    </location>
</feature>
<dbReference type="GO" id="GO:0005886">
    <property type="term" value="C:plasma membrane"/>
    <property type="evidence" value="ECO:0007669"/>
    <property type="project" value="UniProtKB-SubCell"/>
</dbReference>
<proteinExistence type="inferred from homology"/>
<keyword evidence="5 6" id="KW-0472">Membrane</keyword>
<comment type="pathway">
    <text evidence="6">Glycan metabolism; bacterial cellulose biosynthesis.</text>
</comment>
<dbReference type="EMBL" id="WNXQ01000001">
    <property type="protein sequence ID" value="MWB76421.1"/>
    <property type="molecule type" value="Genomic_DNA"/>
</dbReference>
<dbReference type="Gene3D" id="1.20.5.4520">
    <property type="match status" value="1"/>
</dbReference>
<organism evidence="9 10">
    <name type="scientific">Pseudooceanicola pacificus</name>
    <dbReference type="NCBI Taxonomy" id="2676438"/>
    <lineage>
        <taxon>Bacteria</taxon>
        <taxon>Pseudomonadati</taxon>
        <taxon>Pseudomonadota</taxon>
        <taxon>Alphaproteobacteria</taxon>
        <taxon>Rhodobacterales</taxon>
        <taxon>Paracoccaceae</taxon>
        <taxon>Pseudooceanicola</taxon>
    </lineage>
</organism>
<comment type="subcellular location">
    <subcellularLocation>
        <location evidence="6">Cell inner membrane</location>
    </subcellularLocation>
    <subcellularLocation>
        <location evidence="1">Cell membrane</location>
        <topology evidence="1">Single-pass membrane protein</topology>
    </subcellularLocation>
</comment>
<evidence type="ECO:0000256" key="3">
    <source>
        <dbReference type="ARBA" id="ARBA00022692"/>
    </source>
</evidence>
<dbReference type="Gene3D" id="3.30.379.30">
    <property type="match status" value="1"/>
</dbReference>
<evidence type="ECO:0000256" key="2">
    <source>
        <dbReference type="ARBA" id="ARBA00022475"/>
    </source>
</evidence>
<dbReference type="Gene3D" id="3.30.379.20">
    <property type="match status" value="1"/>
</dbReference>
<comment type="similarity">
    <text evidence="6">Belongs to the AcsB/BcsB family.</text>
</comment>
<keyword evidence="10" id="KW-1185">Reference proteome</keyword>
<dbReference type="PANTHER" id="PTHR39083">
    <property type="entry name" value="CYCLIC DI-GMP-BINDING PROTEIN"/>
    <property type="match status" value="1"/>
</dbReference>
<evidence type="ECO:0000313" key="9">
    <source>
        <dbReference type="EMBL" id="MWB76421.1"/>
    </source>
</evidence>
<dbReference type="Pfam" id="PF20916">
    <property type="entry name" value="BscB_a-b"/>
    <property type="match status" value="1"/>
</dbReference>